<sequence length="123" mass="13654">MLPDGRPVQPCEGCFRGGASPAQVFLWSQSTSRDECGYLLQSLAEKGHGKVMDSPARSPRTWCKTTVSDPLKHMKGKSPVLVELSQRKPGTPRSRAGPSNRPQPSLPDLERIEWEKAKRSKKK</sequence>
<evidence type="ECO:0000313" key="2">
    <source>
        <dbReference type="EMBL" id="KAF6839827.1"/>
    </source>
</evidence>
<dbReference type="AlphaFoldDB" id="A0A8H6NNV9"/>
<evidence type="ECO:0000313" key="3">
    <source>
        <dbReference type="Proteomes" id="UP000639643"/>
    </source>
</evidence>
<dbReference type="Proteomes" id="UP000639643">
    <property type="component" value="Unassembled WGS sequence"/>
</dbReference>
<organism evidence="2 3">
    <name type="scientific">Colletotrichum musicola</name>
    <dbReference type="NCBI Taxonomy" id="2175873"/>
    <lineage>
        <taxon>Eukaryota</taxon>
        <taxon>Fungi</taxon>
        <taxon>Dikarya</taxon>
        <taxon>Ascomycota</taxon>
        <taxon>Pezizomycotina</taxon>
        <taxon>Sordariomycetes</taxon>
        <taxon>Hypocreomycetidae</taxon>
        <taxon>Glomerellales</taxon>
        <taxon>Glomerellaceae</taxon>
        <taxon>Colletotrichum</taxon>
        <taxon>Colletotrichum orchidearum species complex</taxon>
    </lineage>
</organism>
<dbReference type="EMBL" id="WIGM01000109">
    <property type="protein sequence ID" value="KAF6839827.1"/>
    <property type="molecule type" value="Genomic_DNA"/>
</dbReference>
<proteinExistence type="predicted"/>
<feature type="compositionally biased region" description="Basic and acidic residues" evidence="1">
    <location>
        <begin position="108"/>
        <end position="117"/>
    </location>
</feature>
<keyword evidence="3" id="KW-1185">Reference proteome</keyword>
<gene>
    <name evidence="2" type="ORF">CMUS01_04167</name>
</gene>
<evidence type="ECO:0000256" key="1">
    <source>
        <dbReference type="SAM" id="MobiDB-lite"/>
    </source>
</evidence>
<reference evidence="2" key="1">
    <citation type="journal article" date="2020" name="Phytopathology">
        <title>Genome Sequence Resources of Colletotrichum truncatum, C. plurivorum, C. musicola, and C. sojae: Four Species Pathogenic to Soybean (Glycine max).</title>
        <authorList>
            <person name="Rogerio F."/>
            <person name="Boufleur T.R."/>
            <person name="Ciampi-Guillardi M."/>
            <person name="Sukno S.A."/>
            <person name="Thon M.R."/>
            <person name="Massola Junior N.S."/>
            <person name="Baroncelli R."/>
        </authorList>
    </citation>
    <scope>NUCLEOTIDE SEQUENCE</scope>
    <source>
        <strain evidence="2">LFN0074</strain>
    </source>
</reference>
<accession>A0A8H6NNV9</accession>
<comment type="caution">
    <text evidence="2">The sequence shown here is derived from an EMBL/GenBank/DDBJ whole genome shotgun (WGS) entry which is preliminary data.</text>
</comment>
<protein>
    <submittedName>
        <fullName evidence="2">Uncharacterized protein</fullName>
    </submittedName>
</protein>
<name>A0A8H6NNV9_9PEZI</name>
<feature type="region of interest" description="Disordered" evidence="1">
    <location>
        <begin position="68"/>
        <end position="123"/>
    </location>
</feature>